<protein>
    <submittedName>
        <fullName evidence="1">Uncharacterized protein</fullName>
    </submittedName>
</protein>
<evidence type="ECO:0000313" key="1">
    <source>
        <dbReference type="EMBL" id="KAK9133386.1"/>
    </source>
</evidence>
<dbReference type="Proteomes" id="UP001419268">
    <property type="component" value="Unassembled WGS sequence"/>
</dbReference>
<proteinExistence type="predicted"/>
<comment type="caution">
    <text evidence="1">The sequence shown here is derived from an EMBL/GenBank/DDBJ whole genome shotgun (WGS) entry which is preliminary data.</text>
</comment>
<gene>
    <name evidence="1" type="ORF">Scep_012914</name>
</gene>
<sequence length="66" mass="7434">MHEMEATLSCWPPTSKMLKKVGPPLTDPAPLHLGHAIILRPPRLLHNPKELHSNVKQICTFFGTQQ</sequence>
<organism evidence="1 2">
    <name type="scientific">Stephania cephalantha</name>
    <dbReference type="NCBI Taxonomy" id="152367"/>
    <lineage>
        <taxon>Eukaryota</taxon>
        <taxon>Viridiplantae</taxon>
        <taxon>Streptophyta</taxon>
        <taxon>Embryophyta</taxon>
        <taxon>Tracheophyta</taxon>
        <taxon>Spermatophyta</taxon>
        <taxon>Magnoliopsida</taxon>
        <taxon>Ranunculales</taxon>
        <taxon>Menispermaceae</taxon>
        <taxon>Menispermoideae</taxon>
        <taxon>Cissampelideae</taxon>
        <taxon>Stephania</taxon>
    </lineage>
</organism>
<name>A0AAP0JG09_9MAGN</name>
<keyword evidence="2" id="KW-1185">Reference proteome</keyword>
<evidence type="ECO:0000313" key="2">
    <source>
        <dbReference type="Proteomes" id="UP001419268"/>
    </source>
</evidence>
<dbReference type="AlphaFoldDB" id="A0AAP0JG09"/>
<accession>A0AAP0JG09</accession>
<dbReference type="EMBL" id="JBBNAG010000005">
    <property type="protein sequence ID" value="KAK9133386.1"/>
    <property type="molecule type" value="Genomic_DNA"/>
</dbReference>
<reference evidence="1 2" key="1">
    <citation type="submission" date="2024-01" db="EMBL/GenBank/DDBJ databases">
        <title>Genome assemblies of Stephania.</title>
        <authorList>
            <person name="Yang L."/>
        </authorList>
    </citation>
    <scope>NUCLEOTIDE SEQUENCE [LARGE SCALE GENOMIC DNA]</scope>
    <source>
        <strain evidence="1">JXDWG</strain>
        <tissue evidence="1">Leaf</tissue>
    </source>
</reference>